<reference evidence="2 3" key="1">
    <citation type="journal article" date="2019" name="Sci. Rep.">
        <title>Orb-weaving spider Araneus ventricosus genome elucidates the spidroin gene catalogue.</title>
        <authorList>
            <person name="Kono N."/>
            <person name="Nakamura H."/>
            <person name="Ohtoshi R."/>
            <person name="Moran D.A.P."/>
            <person name="Shinohara A."/>
            <person name="Yoshida Y."/>
            <person name="Fujiwara M."/>
            <person name="Mori M."/>
            <person name="Tomita M."/>
            <person name="Arakawa K."/>
        </authorList>
    </citation>
    <scope>NUCLEOTIDE SEQUENCE [LARGE SCALE GENOMIC DNA]</scope>
</reference>
<dbReference type="EMBL" id="BGPR01024066">
    <property type="protein sequence ID" value="GBN91799.1"/>
    <property type="molecule type" value="Genomic_DNA"/>
</dbReference>
<protein>
    <submittedName>
        <fullName evidence="2">Uncharacterized protein</fullName>
    </submittedName>
</protein>
<evidence type="ECO:0000313" key="2">
    <source>
        <dbReference type="EMBL" id="GBN91799.1"/>
    </source>
</evidence>
<sequence>MMVTTTAVGTEAGVLTAITGHGPTRPKEWFRRGKKKDSSTQVNTDIFSDRNETLQTPVADTNPFANMSVNPYSKTHGLFPNPFFEDELMGDVKNPFLDKNEKLLLMNTGESWIPLLSLNPFFNDCLENGSISILNPADDPLKNVPQSPMDYKIHCREWVEKHREYQVKKLRSFSI</sequence>
<organism evidence="2 3">
    <name type="scientific">Araneus ventricosus</name>
    <name type="common">Orbweaver spider</name>
    <name type="synonym">Epeira ventricosa</name>
    <dbReference type="NCBI Taxonomy" id="182803"/>
    <lineage>
        <taxon>Eukaryota</taxon>
        <taxon>Metazoa</taxon>
        <taxon>Ecdysozoa</taxon>
        <taxon>Arthropoda</taxon>
        <taxon>Chelicerata</taxon>
        <taxon>Arachnida</taxon>
        <taxon>Araneae</taxon>
        <taxon>Araneomorphae</taxon>
        <taxon>Entelegynae</taxon>
        <taxon>Araneoidea</taxon>
        <taxon>Araneidae</taxon>
        <taxon>Araneus</taxon>
    </lineage>
</organism>
<feature type="region of interest" description="Disordered" evidence="1">
    <location>
        <begin position="17"/>
        <end position="42"/>
    </location>
</feature>
<evidence type="ECO:0000256" key="1">
    <source>
        <dbReference type="SAM" id="MobiDB-lite"/>
    </source>
</evidence>
<keyword evidence="3" id="KW-1185">Reference proteome</keyword>
<dbReference type="Proteomes" id="UP000499080">
    <property type="component" value="Unassembled WGS sequence"/>
</dbReference>
<dbReference type="AlphaFoldDB" id="A0A4Y2SXA0"/>
<evidence type="ECO:0000313" key="3">
    <source>
        <dbReference type="Proteomes" id="UP000499080"/>
    </source>
</evidence>
<name>A0A4Y2SXA0_ARAVE</name>
<gene>
    <name evidence="2" type="ORF">AVEN_162673_1</name>
</gene>
<accession>A0A4Y2SXA0</accession>
<comment type="caution">
    <text evidence="2">The sequence shown here is derived from an EMBL/GenBank/DDBJ whole genome shotgun (WGS) entry which is preliminary data.</text>
</comment>
<dbReference type="OrthoDB" id="6473127at2759"/>
<proteinExistence type="predicted"/>